<dbReference type="RefSeq" id="WP_168920876.1">
    <property type="nucleotide sequence ID" value="NZ_CP051461.1"/>
</dbReference>
<evidence type="ECO:0000313" key="2">
    <source>
        <dbReference type="Proteomes" id="UP000502041"/>
    </source>
</evidence>
<name>A0A6H2H515_9BURK</name>
<dbReference type="AlphaFoldDB" id="A0A6H2H515"/>
<sequence length="226" mass="24777">MNEPRVDIGWLGQAVAEHVLKLSLFPSLGLHSTQAAALLPPLMQVCFENIQSPVSARLIRAEVLHRHISRWLLNSQQLSPILDISDPALPLAALPVSVFQKLVLYIGLGMLSHSLRQSISREEVGLLRQVLGVSAMDFSLRCEVQDIKSVPVDFTRLPEQATQIGSAVLANIFERSSDAVGKRGLLRLPAQLDAAPIQSDHQSFALAISALNFIDPEWLSSFPSIH</sequence>
<dbReference type="Proteomes" id="UP000502041">
    <property type="component" value="Chromosome"/>
</dbReference>
<protein>
    <submittedName>
        <fullName evidence="1">Uncharacterized protein</fullName>
    </submittedName>
</protein>
<gene>
    <name evidence="1" type="ORF">HC248_00212</name>
</gene>
<proteinExistence type="predicted"/>
<organism evidence="1 2">
    <name type="scientific">Polaromonas vacuolata</name>
    <dbReference type="NCBI Taxonomy" id="37448"/>
    <lineage>
        <taxon>Bacteria</taxon>
        <taxon>Pseudomonadati</taxon>
        <taxon>Pseudomonadota</taxon>
        <taxon>Betaproteobacteria</taxon>
        <taxon>Burkholderiales</taxon>
        <taxon>Comamonadaceae</taxon>
        <taxon>Polaromonas</taxon>
    </lineage>
</organism>
<keyword evidence="2" id="KW-1185">Reference proteome</keyword>
<reference evidence="1 2" key="1">
    <citation type="submission" date="2020-04" db="EMBL/GenBank/DDBJ databases">
        <title>Complete genome of a Psychrophilic, Marine, Gas Vacuolate Bacterium Polaromonas vacuolata KCTC 22033T.</title>
        <authorList>
            <person name="Hwang K."/>
            <person name="Kim K.M."/>
        </authorList>
    </citation>
    <scope>NUCLEOTIDE SEQUENCE [LARGE SCALE GENOMIC DNA]</scope>
    <source>
        <strain evidence="1 2">KCTC 22033</strain>
    </source>
</reference>
<dbReference type="KEGG" id="pvac:HC248_00212"/>
<accession>A0A6H2H515</accession>
<dbReference type="EMBL" id="CP051461">
    <property type="protein sequence ID" value="QJC54949.1"/>
    <property type="molecule type" value="Genomic_DNA"/>
</dbReference>
<evidence type="ECO:0000313" key="1">
    <source>
        <dbReference type="EMBL" id="QJC54949.1"/>
    </source>
</evidence>